<keyword evidence="8" id="KW-0472">Membrane</keyword>
<feature type="domain" description="NolW-like" evidence="14">
    <location>
        <begin position="189"/>
        <end position="255"/>
    </location>
</feature>
<dbReference type="Pfam" id="PF21305">
    <property type="entry name" value="type_II_gspD_N0"/>
    <property type="match status" value="1"/>
</dbReference>
<keyword evidence="17" id="KW-1185">Reference proteome</keyword>
<comment type="similarity">
    <text evidence="2">Belongs to the bacterial secretin family. GSP D subfamily.</text>
</comment>
<dbReference type="Pfam" id="PF00263">
    <property type="entry name" value="Secretin"/>
    <property type="match status" value="1"/>
</dbReference>
<dbReference type="Proteomes" id="UP000031338">
    <property type="component" value="Unassembled WGS sequence"/>
</dbReference>
<dbReference type="InterPro" id="IPR049371">
    <property type="entry name" value="GspD-like_N0"/>
</dbReference>
<feature type="region of interest" description="Disordered" evidence="11">
    <location>
        <begin position="302"/>
        <end position="337"/>
    </location>
</feature>
<evidence type="ECO:0000256" key="3">
    <source>
        <dbReference type="ARBA" id="ARBA00022448"/>
    </source>
</evidence>
<evidence type="ECO:0000256" key="12">
    <source>
        <dbReference type="SAM" id="SignalP"/>
    </source>
</evidence>
<proteinExistence type="inferred from homology"/>
<dbReference type="AlphaFoldDB" id="A0A0B8ZKZ8"/>
<dbReference type="PANTHER" id="PTHR30332">
    <property type="entry name" value="PROBABLE GENERAL SECRETION PATHWAY PROTEIN D"/>
    <property type="match status" value="1"/>
</dbReference>
<dbReference type="InterPro" id="IPR050810">
    <property type="entry name" value="Bact_Secretion_Sys_Channel"/>
</dbReference>
<evidence type="ECO:0000256" key="8">
    <source>
        <dbReference type="ARBA" id="ARBA00023136"/>
    </source>
</evidence>
<dbReference type="PANTHER" id="PTHR30332:SF24">
    <property type="entry name" value="SECRETIN GSPD-RELATED"/>
    <property type="match status" value="1"/>
</dbReference>
<evidence type="ECO:0000256" key="5">
    <source>
        <dbReference type="ARBA" id="ARBA00022692"/>
    </source>
</evidence>
<evidence type="ECO:0000259" key="14">
    <source>
        <dbReference type="Pfam" id="PF03958"/>
    </source>
</evidence>
<evidence type="ECO:0000256" key="6">
    <source>
        <dbReference type="ARBA" id="ARBA00022729"/>
    </source>
</evidence>
<sequence length="748" mass="77920">MTLRKLLSPRMLLGAAALALAVPQAALAQYTLNVREADIRAFVADAAEVTGRTFIVDSRVQAKISVVSDRPLSRSEYFEVFLSTLRANGLVAVPTGNGAFRIQPAEGAAANPSRIGSRGAALSQMVTEVIRLRAIDAAQAVETLRPLISKEGAITANKAGNSLVVVDYADNMRRIRALLADIDRDNAATQTVILDHAGAREIATALSQLVPAGGEGARALATVVAVDSSNAVLMRGEPATLAKLAAMARQLDARAATGGEIKVVWLDYADSAALVPVLERLLGGQGGGEVASASAAPVSLGGVGGSQTSSAGTQGSTGQAAATGGSQTSPIGATSGGLGNGPIKLANGRGTATITRYPGANAIIIAAPADDQRRIGEVIRQLDVPQEQVLVEAIIVEISNNVAKELGVQLLFGGKDKPFAVTNFSNSSPNIIDIAGGLLADNLNQTTTVINGDTVTTTTNSTAGDLLRENAATKALSASGAYTGFLTELSKDTYLGALINAVQTDKNSNILSTPHITTNNNVPASILFGQDVPITTGEALSNGNFNDTFRTVQRQNVGIELDVTPQINAGNMVRLDLRQEVSSIAGTVSSKSDELIINKREIKTTVTVGDREIVALGGLLDDNEQRTLQKVPLLGDIPVVGELFKSRGRSRVKTNLMVFIRPTILRNAADRAALAARRYGVVRQAQIDFNAKQEPTIDELIVDYMGATLPAAPSAQVAAVAPGDTLIRPRATPVPLEQTELPPSSAQN</sequence>
<protein>
    <submittedName>
        <fullName evidence="16">Type II and III secretion system protein</fullName>
    </submittedName>
</protein>
<feature type="domain" description="NolW-like" evidence="14">
    <location>
        <begin position="262"/>
        <end position="388"/>
    </location>
</feature>
<feature type="compositionally biased region" description="Low complexity" evidence="11">
    <location>
        <begin position="302"/>
        <end position="329"/>
    </location>
</feature>
<dbReference type="InterPro" id="IPR005644">
    <property type="entry name" value="NolW-like"/>
</dbReference>
<dbReference type="InterPro" id="IPR013356">
    <property type="entry name" value="T2SS_GspD"/>
</dbReference>
<feature type="domain" description="GspD-like N0" evidence="15">
    <location>
        <begin position="32"/>
        <end position="102"/>
    </location>
</feature>
<evidence type="ECO:0000256" key="1">
    <source>
        <dbReference type="ARBA" id="ARBA00004442"/>
    </source>
</evidence>
<dbReference type="PATRIC" id="fig|48936.3.peg.1745"/>
<dbReference type="PRINTS" id="PR00811">
    <property type="entry name" value="BCTERIALGSPD"/>
</dbReference>
<dbReference type="NCBIfam" id="TIGR02517">
    <property type="entry name" value="type_II_gspD"/>
    <property type="match status" value="1"/>
</dbReference>
<evidence type="ECO:0000256" key="11">
    <source>
        <dbReference type="SAM" id="MobiDB-lite"/>
    </source>
</evidence>
<gene>
    <name evidence="16" type="ORF">NJ75_01739</name>
</gene>
<dbReference type="GO" id="GO:0015627">
    <property type="term" value="C:type II protein secretion system complex"/>
    <property type="evidence" value="ECO:0007669"/>
    <property type="project" value="InterPro"/>
</dbReference>
<keyword evidence="5" id="KW-0812">Transmembrane</keyword>
<evidence type="ECO:0000256" key="4">
    <source>
        <dbReference type="ARBA" id="ARBA00022452"/>
    </source>
</evidence>
<feature type="signal peptide" evidence="12">
    <location>
        <begin position="1"/>
        <end position="28"/>
    </location>
</feature>
<dbReference type="Gene3D" id="3.30.1370.120">
    <property type="match status" value="3"/>
</dbReference>
<evidence type="ECO:0000256" key="10">
    <source>
        <dbReference type="RuleBase" id="RU004004"/>
    </source>
</evidence>
<evidence type="ECO:0000259" key="15">
    <source>
        <dbReference type="Pfam" id="PF21305"/>
    </source>
</evidence>
<dbReference type="GO" id="GO:0015628">
    <property type="term" value="P:protein secretion by the type II secretion system"/>
    <property type="evidence" value="ECO:0007669"/>
    <property type="project" value="InterPro"/>
</dbReference>
<feature type="chain" id="PRO_5002127101" evidence="12">
    <location>
        <begin position="29"/>
        <end position="748"/>
    </location>
</feature>
<evidence type="ECO:0000313" key="16">
    <source>
        <dbReference type="EMBL" id="KHS46903.1"/>
    </source>
</evidence>
<comment type="caution">
    <text evidence="16">The sequence shown here is derived from an EMBL/GenBank/DDBJ whole genome shotgun (WGS) entry which is preliminary data.</text>
</comment>
<comment type="subcellular location">
    <subcellularLocation>
        <location evidence="1 10">Cell outer membrane</location>
    </subcellularLocation>
</comment>
<organism evidence="16 17">
    <name type="scientific">Novosphingobium subterraneum</name>
    <dbReference type="NCBI Taxonomy" id="48936"/>
    <lineage>
        <taxon>Bacteria</taxon>
        <taxon>Pseudomonadati</taxon>
        <taxon>Pseudomonadota</taxon>
        <taxon>Alphaproteobacteria</taxon>
        <taxon>Sphingomonadales</taxon>
        <taxon>Sphingomonadaceae</taxon>
        <taxon>Novosphingobium</taxon>
    </lineage>
</organism>
<dbReference type="EMBL" id="JRVC01000007">
    <property type="protein sequence ID" value="KHS46903.1"/>
    <property type="molecule type" value="Genomic_DNA"/>
</dbReference>
<evidence type="ECO:0000256" key="7">
    <source>
        <dbReference type="ARBA" id="ARBA00022927"/>
    </source>
</evidence>
<feature type="domain" description="Type II/III secretion system secretin-like" evidence="13">
    <location>
        <begin position="501"/>
        <end position="666"/>
    </location>
</feature>
<keyword evidence="6 12" id="KW-0732">Signal</keyword>
<keyword evidence="3 10" id="KW-0813">Transport</keyword>
<dbReference type="InterPro" id="IPR004846">
    <property type="entry name" value="T2SS/T3SS_dom"/>
</dbReference>
<keyword evidence="7" id="KW-0653">Protein transport</keyword>
<keyword evidence="4" id="KW-1134">Transmembrane beta strand</keyword>
<dbReference type="InterPro" id="IPR001775">
    <property type="entry name" value="GspD/PilQ"/>
</dbReference>
<dbReference type="STRING" id="48936.NJ75_01739"/>
<dbReference type="GO" id="GO:0009279">
    <property type="term" value="C:cell outer membrane"/>
    <property type="evidence" value="ECO:0007669"/>
    <property type="project" value="UniProtKB-SubCell"/>
</dbReference>
<evidence type="ECO:0000256" key="2">
    <source>
        <dbReference type="ARBA" id="ARBA00006980"/>
    </source>
</evidence>
<evidence type="ECO:0000256" key="9">
    <source>
        <dbReference type="ARBA" id="ARBA00023237"/>
    </source>
</evidence>
<evidence type="ECO:0000313" key="17">
    <source>
        <dbReference type="Proteomes" id="UP000031338"/>
    </source>
</evidence>
<name>A0A0B8ZKZ8_9SPHN</name>
<feature type="domain" description="NolW-like" evidence="14">
    <location>
        <begin position="127"/>
        <end position="185"/>
    </location>
</feature>
<dbReference type="InterPro" id="IPR038591">
    <property type="entry name" value="NolW-like_sf"/>
</dbReference>
<keyword evidence="9" id="KW-0998">Cell outer membrane</keyword>
<accession>A0A0B8ZKZ8</accession>
<evidence type="ECO:0000259" key="13">
    <source>
        <dbReference type="Pfam" id="PF00263"/>
    </source>
</evidence>
<dbReference type="Pfam" id="PF03958">
    <property type="entry name" value="Secretin_N"/>
    <property type="match status" value="3"/>
</dbReference>
<reference evidence="16 17" key="1">
    <citation type="submission" date="2014-10" db="EMBL/GenBank/DDBJ databases">
        <title>Draft genome sequence of Novosphingobium subterraneum DSM 12447.</title>
        <authorList>
            <person name="Gan H.M."/>
            <person name="Gan H.Y."/>
            <person name="Savka M.A."/>
        </authorList>
    </citation>
    <scope>NUCLEOTIDE SEQUENCE [LARGE SCALE GENOMIC DNA]</scope>
    <source>
        <strain evidence="16 17">DSM 12447</strain>
    </source>
</reference>